<keyword evidence="3" id="KW-1185">Reference proteome</keyword>
<dbReference type="Gene3D" id="1.10.10.10">
    <property type="entry name" value="Winged helix-like DNA-binding domain superfamily/Winged helix DNA-binding domain"/>
    <property type="match status" value="1"/>
</dbReference>
<evidence type="ECO:0000259" key="1">
    <source>
        <dbReference type="PROSITE" id="PS50995"/>
    </source>
</evidence>
<dbReference type="SUPFAM" id="SSF46785">
    <property type="entry name" value="Winged helix' DNA-binding domain"/>
    <property type="match status" value="1"/>
</dbReference>
<protein>
    <submittedName>
        <fullName evidence="2">Transcriptional regulator</fullName>
    </submittedName>
</protein>
<dbReference type="EMBL" id="LS483250">
    <property type="protein sequence ID" value="SQD77104.1"/>
    <property type="molecule type" value="Genomic_DNA"/>
</dbReference>
<dbReference type="PANTHER" id="PTHR33164">
    <property type="entry name" value="TRANSCRIPTIONAL REGULATOR, MARR FAMILY"/>
    <property type="match status" value="1"/>
</dbReference>
<dbReference type="PRINTS" id="PR00598">
    <property type="entry name" value="HTHMARR"/>
</dbReference>
<dbReference type="KEGG" id="mya:MORIYA_0626"/>
<dbReference type="InterPro" id="IPR036390">
    <property type="entry name" value="WH_DNA-bd_sf"/>
</dbReference>
<evidence type="ECO:0000313" key="3">
    <source>
        <dbReference type="Proteomes" id="UP000250163"/>
    </source>
</evidence>
<dbReference type="Pfam" id="PF12802">
    <property type="entry name" value="MarR_2"/>
    <property type="match status" value="1"/>
</dbReference>
<evidence type="ECO:0000313" key="2">
    <source>
        <dbReference type="EMBL" id="SQD77104.1"/>
    </source>
</evidence>
<proteinExistence type="predicted"/>
<dbReference type="SMART" id="SM00347">
    <property type="entry name" value="HTH_MARR"/>
    <property type="match status" value="1"/>
</dbReference>
<accession>A0A330LJC2</accession>
<dbReference type="GO" id="GO:0003700">
    <property type="term" value="F:DNA-binding transcription factor activity"/>
    <property type="evidence" value="ECO:0007669"/>
    <property type="project" value="InterPro"/>
</dbReference>
<dbReference type="InterPro" id="IPR000835">
    <property type="entry name" value="HTH_MarR-typ"/>
</dbReference>
<dbReference type="PANTHER" id="PTHR33164:SF104">
    <property type="entry name" value="TRANSCRIPTIONAL REGULATORY PROTEIN"/>
    <property type="match status" value="1"/>
</dbReference>
<sequence length="171" mass="19123">MHIKGQIVTNNINEILQAMDDNWPECAASVSPALLRLLQVSNLFHHQMEALVASFDLQRAEFSVLSSLRRSPVPYCLSPTALYQSMIFSSGGLTKVLNRLSQATLIERIANPKDKRSKLVLLTSKGKQLIETVMPELHQQERNGLSVLSADELQQLDAMMQRVLAKNKPTN</sequence>
<dbReference type="AlphaFoldDB" id="A0A330LJC2"/>
<name>A0A330LJC2_9GAMM</name>
<reference evidence="3" key="1">
    <citation type="submission" date="2018-05" db="EMBL/GenBank/DDBJ databases">
        <authorList>
            <person name="Cea G.-C."/>
            <person name="William W."/>
        </authorList>
    </citation>
    <scope>NUCLEOTIDE SEQUENCE [LARGE SCALE GENOMIC DNA]</scope>
    <source>
        <strain evidence="3">DB21MT 5</strain>
    </source>
</reference>
<dbReference type="Proteomes" id="UP000250163">
    <property type="component" value="Chromosome MORIYA"/>
</dbReference>
<dbReference type="GO" id="GO:0006950">
    <property type="term" value="P:response to stress"/>
    <property type="evidence" value="ECO:0007669"/>
    <property type="project" value="TreeGrafter"/>
</dbReference>
<dbReference type="InterPro" id="IPR036388">
    <property type="entry name" value="WH-like_DNA-bd_sf"/>
</dbReference>
<dbReference type="PROSITE" id="PS50995">
    <property type="entry name" value="HTH_MARR_2"/>
    <property type="match status" value="1"/>
</dbReference>
<dbReference type="InterPro" id="IPR039422">
    <property type="entry name" value="MarR/SlyA-like"/>
</dbReference>
<organism evidence="2 3">
    <name type="scientific">Moritella yayanosii</name>
    <dbReference type="NCBI Taxonomy" id="69539"/>
    <lineage>
        <taxon>Bacteria</taxon>
        <taxon>Pseudomonadati</taxon>
        <taxon>Pseudomonadota</taxon>
        <taxon>Gammaproteobacteria</taxon>
        <taxon>Alteromonadales</taxon>
        <taxon>Moritellaceae</taxon>
        <taxon>Moritella</taxon>
    </lineage>
</organism>
<gene>
    <name evidence="2" type="ORF">MORIYA_0626</name>
</gene>
<feature type="domain" description="HTH marR-type" evidence="1">
    <location>
        <begin position="27"/>
        <end position="165"/>
    </location>
</feature>